<organism evidence="3 4">
    <name type="scientific">Chitinophaga filiformis</name>
    <name type="common">Myxococcus filiformis</name>
    <name type="synonym">Flexibacter filiformis</name>
    <dbReference type="NCBI Taxonomy" id="104663"/>
    <lineage>
        <taxon>Bacteria</taxon>
        <taxon>Pseudomonadati</taxon>
        <taxon>Bacteroidota</taxon>
        <taxon>Chitinophagia</taxon>
        <taxon>Chitinophagales</taxon>
        <taxon>Chitinophagaceae</taxon>
        <taxon>Chitinophaga</taxon>
    </lineage>
</organism>
<sequence>MAPYFHGLLKNAKYFCMQKQLQVATESGHPDCRLCGKNVSYCECFAFFKSVKITHLNSMRYLTLLLILLSSFHYAQAQEPEKPKPPTEQSKGDPNSELKNVVMPQVRTQDTTIRRIMEELQRINDSDKQNSNAIQGLLQGREIDNITKYELIRNNIVFASETYYLLNKKIIDLKSRTTTNNLDVFITSLNNPESKELGFSLSDRIVELVEKVVLKGKADKNEKNSKIVESTKSIIASPIFQSFTSLTPPLAIANSVMNFLHSISVNNKEINQNTLKEFEKELNKYVVYYTALNDANQKFEYGLNFNKDQLNLLQDNLYDHLMFTASALKYQLPQRGNKSLGETMNDFFFDFKRDKVVTFFNDLETKYTKGKKVDYEALLRENPNLKEVNNQLEDLILQTKRFENLYNEYFTLLDSYYGKVNNSLKIAQDNGLADKNTIDTKQAEFRNLKDEAVKEIQASINIRELYNNTDKIKYRYRIF</sequence>
<evidence type="ECO:0000256" key="2">
    <source>
        <dbReference type="SAM" id="MobiDB-lite"/>
    </source>
</evidence>
<reference evidence="3 4" key="1">
    <citation type="submission" date="2016-10" db="EMBL/GenBank/DDBJ databases">
        <authorList>
            <person name="de Groot N.N."/>
        </authorList>
    </citation>
    <scope>NUCLEOTIDE SEQUENCE [LARGE SCALE GENOMIC DNA]</scope>
    <source>
        <strain evidence="3 4">DSM 527</strain>
    </source>
</reference>
<protein>
    <submittedName>
        <fullName evidence="3">Uncharacterized protein</fullName>
    </submittedName>
</protein>
<dbReference type="AlphaFoldDB" id="A0A1G7W0W6"/>
<proteinExistence type="predicted"/>
<gene>
    <name evidence="3" type="ORF">SAMN04488121_105379</name>
</gene>
<evidence type="ECO:0000256" key="1">
    <source>
        <dbReference type="SAM" id="Coils"/>
    </source>
</evidence>
<feature type="region of interest" description="Disordered" evidence="2">
    <location>
        <begin position="78"/>
        <end position="100"/>
    </location>
</feature>
<dbReference type="Proteomes" id="UP000199045">
    <property type="component" value="Unassembled WGS sequence"/>
</dbReference>
<name>A0A1G7W0W6_CHIFI</name>
<evidence type="ECO:0000313" key="3">
    <source>
        <dbReference type="EMBL" id="SDG65583.1"/>
    </source>
</evidence>
<dbReference type="EMBL" id="FNBN01000005">
    <property type="protein sequence ID" value="SDG65583.1"/>
    <property type="molecule type" value="Genomic_DNA"/>
</dbReference>
<feature type="coiled-coil region" evidence="1">
    <location>
        <begin position="375"/>
        <end position="405"/>
    </location>
</feature>
<dbReference type="STRING" id="104663.SAMN04488121_105379"/>
<evidence type="ECO:0000313" key="4">
    <source>
        <dbReference type="Proteomes" id="UP000199045"/>
    </source>
</evidence>
<accession>A0A1G7W0W6</accession>
<feature type="compositionally biased region" description="Basic and acidic residues" evidence="2">
    <location>
        <begin position="79"/>
        <end position="96"/>
    </location>
</feature>
<keyword evidence="1" id="KW-0175">Coiled coil</keyword>